<evidence type="ECO:0000256" key="1">
    <source>
        <dbReference type="ARBA" id="ARBA00004496"/>
    </source>
</evidence>
<dbReference type="GO" id="GO:0006426">
    <property type="term" value="P:glycyl-tRNA aminoacylation"/>
    <property type="evidence" value="ECO:0007669"/>
    <property type="project" value="UniProtKB-UniRule"/>
</dbReference>
<comment type="caution">
    <text evidence="12">The sequence shown here is derived from an EMBL/GenBank/DDBJ whole genome shotgun (WGS) entry which is preliminary data.</text>
</comment>
<evidence type="ECO:0000256" key="4">
    <source>
        <dbReference type="ARBA" id="ARBA00022598"/>
    </source>
</evidence>
<keyword evidence="4 10" id="KW-0436">Ligase</keyword>
<evidence type="ECO:0000256" key="3">
    <source>
        <dbReference type="ARBA" id="ARBA00022490"/>
    </source>
</evidence>
<dbReference type="EMBL" id="VUNH01000001">
    <property type="protein sequence ID" value="MST54703.1"/>
    <property type="molecule type" value="Genomic_DNA"/>
</dbReference>
<evidence type="ECO:0000259" key="11">
    <source>
        <dbReference type="SMART" id="SM00836"/>
    </source>
</evidence>
<dbReference type="GO" id="GO:0004820">
    <property type="term" value="F:glycine-tRNA ligase activity"/>
    <property type="evidence" value="ECO:0007669"/>
    <property type="project" value="UniProtKB-UniRule"/>
</dbReference>
<dbReference type="SMART" id="SM00836">
    <property type="entry name" value="DALR_1"/>
    <property type="match status" value="1"/>
</dbReference>
<evidence type="ECO:0000256" key="7">
    <source>
        <dbReference type="ARBA" id="ARBA00022917"/>
    </source>
</evidence>
<comment type="catalytic activity">
    <reaction evidence="9 10">
        <text>tRNA(Gly) + glycine + ATP = glycyl-tRNA(Gly) + AMP + diphosphate</text>
        <dbReference type="Rhea" id="RHEA:16013"/>
        <dbReference type="Rhea" id="RHEA-COMP:9664"/>
        <dbReference type="Rhea" id="RHEA-COMP:9683"/>
        <dbReference type="ChEBI" id="CHEBI:30616"/>
        <dbReference type="ChEBI" id="CHEBI:33019"/>
        <dbReference type="ChEBI" id="CHEBI:57305"/>
        <dbReference type="ChEBI" id="CHEBI:78442"/>
        <dbReference type="ChEBI" id="CHEBI:78522"/>
        <dbReference type="ChEBI" id="CHEBI:456215"/>
        <dbReference type="EC" id="6.1.1.14"/>
    </reaction>
</comment>
<dbReference type="SUPFAM" id="SSF109604">
    <property type="entry name" value="HD-domain/PDEase-like"/>
    <property type="match status" value="1"/>
</dbReference>
<sequence>MERDLILEIGTEEIPSRFMPSALRDIAQYAEEEFAAQRLGHGRIEVMGTPRRLVLLVRSVAERQEDLSEEHKGPAWKSAFDGTGTPTRAAEGFAKSKGIAVEQLESRNVNGVDYAFAVINHRGGAADALLPDMMKHIISRIVFPKNMYWYDSTVRFARPIRWLLCLIGAKVVEFELNGMKSGRTSCGHRFMGAPSVEIESSDDYLTVMYDNWVIVDQKKREEKMRAAIAGIEKELDGVVELDPSLVQENLYLVEYPVPFYGSFDRKYLEIPEEVLTTSMKDNQKYFAVHDHSGKLMPCFVGVSNNLIPNMELVREGNERVLRARLEDAVFFWKEDLKRPLSARVEDLKNVIYQEKLGSVYDKTMKMVKISRKICDLLGNKDDAKLVERAAYLSKTDLVTGMVGEFSELQGIMGREYALKNGEDPRVAKAIAEQYMPTAAGNELPSDVIGAVVGIAERAFNMLGAYKLGFQPTGSQDPYGLRRAIRCINEILWGLRLDLDLEALLAFIAQDLEVGGEALGSLLEFVRQRTLIQLKEKEYGHELIELALSVTGSRPLQTLYLLGAFTEVKQEDWFTKLVNSAVRVKNILTKAEGVSSSVNPSLFVKDAEKDLYAAVNEAEKPVEAALRKSDWNGLMNVLAQLSPAVSAFFDDVMVMDEDVAVRANRLALLSHCQNLFMRVGDLSKVK</sequence>
<dbReference type="PANTHER" id="PTHR30075">
    <property type="entry name" value="GLYCYL-TRNA SYNTHETASE"/>
    <property type="match status" value="1"/>
</dbReference>
<dbReference type="InterPro" id="IPR009080">
    <property type="entry name" value="tRNAsynth_Ia_anticodon-bd"/>
</dbReference>
<dbReference type="NCBIfam" id="TIGR00211">
    <property type="entry name" value="glyS"/>
    <property type="match status" value="1"/>
</dbReference>
<keyword evidence="13" id="KW-1185">Reference proteome</keyword>
<evidence type="ECO:0000313" key="13">
    <source>
        <dbReference type="Proteomes" id="UP000473699"/>
    </source>
</evidence>
<evidence type="ECO:0000256" key="9">
    <source>
        <dbReference type="ARBA" id="ARBA00047937"/>
    </source>
</evidence>
<protein>
    <recommendedName>
        <fullName evidence="10">Glycine--tRNA ligase beta subunit</fullName>
        <ecNumber evidence="10">6.1.1.14</ecNumber>
    </recommendedName>
    <alternativeName>
        <fullName evidence="10">Glycyl-tRNA synthetase beta subunit</fullName>
        <shortName evidence="10">GlyRS</shortName>
    </alternativeName>
</protein>
<dbReference type="SUPFAM" id="SSF47323">
    <property type="entry name" value="Anticodon-binding domain of a subclass of class I aminoacyl-tRNA synthetases"/>
    <property type="match status" value="1"/>
</dbReference>
<keyword evidence="7 10" id="KW-0648">Protein biosynthesis</keyword>
<dbReference type="Proteomes" id="UP000473699">
    <property type="component" value="Unassembled WGS sequence"/>
</dbReference>
<keyword evidence="3 10" id="KW-0963">Cytoplasm</keyword>
<dbReference type="InterPro" id="IPR006194">
    <property type="entry name" value="Gly-tRNA-synth_heterodimer"/>
</dbReference>
<dbReference type="Gene3D" id="1.10.730.10">
    <property type="entry name" value="Isoleucyl-tRNA Synthetase, Domain 1"/>
    <property type="match status" value="1"/>
</dbReference>
<evidence type="ECO:0000313" key="12">
    <source>
        <dbReference type="EMBL" id="MST54703.1"/>
    </source>
</evidence>
<evidence type="ECO:0000256" key="2">
    <source>
        <dbReference type="ARBA" id="ARBA00008226"/>
    </source>
</evidence>
<feature type="domain" description="DALR anticodon binding" evidence="11">
    <location>
        <begin position="576"/>
        <end position="676"/>
    </location>
</feature>
<name>A0A6L5Y931_9BACT</name>
<dbReference type="InterPro" id="IPR015944">
    <property type="entry name" value="Gly-tRNA-synth_bsu"/>
</dbReference>
<dbReference type="Pfam" id="PF05746">
    <property type="entry name" value="DALR_1"/>
    <property type="match status" value="1"/>
</dbReference>
<proteinExistence type="inferred from homology"/>
<accession>A0A6L5Y931</accession>
<evidence type="ECO:0000256" key="6">
    <source>
        <dbReference type="ARBA" id="ARBA00022840"/>
    </source>
</evidence>
<dbReference type="RefSeq" id="WP_154527822.1">
    <property type="nucleotide sequence ID" value="NZ_VUNH01000001.1"/>
</dbReference>
<gene>
    <name evidence="10" type="primary">glyS</name>
    <name evidence="12" type="ORF">FYJ74_01360</name>
</gene>
<dbReference type="GO" id="GO:0005524">
    <property type="term" value="F:ATP binding"/>
    <property type="evidence" value="ECO:0007669"/>
    <property type="project" value="UniProtKB-UniRule"/>
</dbReference>
<dbReference type="PANTHER" id="PTHR30075:SF2">
    <property type="entry name" value="GLYCINE--TRNA LIGASE, CHLOROPLASTIC_MITOCHONDRIAL 2"/>
    <property type="match status" value="1"/>
</dbReference>
<dbReference type="GO" id="GO:0006420">
    <property type="term" value="P:arginyl-tRNA aminoacylation"/>
    <property type="evidence" value="ECO:0007669"/>
    <property type="project" value="InterPro"/>
</dbReference>
<dbReference type="AlphaFoldDB" id="A0A6L5Y931"/>
<dbReference type="PRINTS" id="PR01045">
    <property type="entry name" value="TRNASYNTHGB"/>
</dbReference>
<keyword evidence="5 10" id="KW-0547">Nucleotide-binding</keyword>
<keyword evidence="8 10" id="KW-0030">Aminoacyl-tRNA synthetase</keyword>
<dbReference type="Pfam" id="PF02092">
    <property type="entry name" value="tRNA_synt_2f"/>
    <property type="match status" value="1"/>
</dbReference>
<comment type="similarity">
    <text evidence="2 10">Belongs to the class-II aminoacyl-tRNA synthetase family.</text>
</comment>
<dbReference type="HAMAP" id="MF_00255">
    <property type="entry name" value="Gly_tRNA_synth_beta"/>
    <property type="match status" value="1"/>
</dbReference>
<reference evidence="12 13" key="1">
    <citation type="submission" date="2019-08" db="EMBL/GenBank/DDBJ databases">
        <title>In-depth cultivation of the pig gut microbiome towards novel bacterial diversity and tailored functional studies.</title>
        <authorList>
            <person name="Wylensek D."/>
            <person name="Hitch T.C.A."/>
            <person name="Clavel T."/>
        </authorList>
    </citation>
    <scope>NUCLEOTIDE SEQUENCE [LARGE SCALE GENOMIC DNA]</scope>
    <source>
        <strain evidence="12 13">SM-530-WT-4B</strain>
    </source>
</reference>
<evidence type="ECO:0000256" key="10">
    <source>
        <dbReference type="HAMAP-Rule" id="MF_00255"/>
    </source>
</evidence>
<comment type="subunit">
    <text evidence="10">Tetramer of two alpha and two beta subunits.</text>
</comment>
<dbReference type="GO" id="GO:0004814">
    <property type="term" value="F:arginine-tRNA ligase activity"/>
    <property type="evidence" value="ECO:0007669"/>
    <property type="project" value="InterPro"/>
</dbReference>
<dbReference type="EC" id="6.1.1.14" evidence="10"/>
<evidence type="ECO:0000256" key="5">
    <source>
        <dbReference type="ARBA" id="ARBA00022741"/>
    </source>
</evidence>
<dbReference type="InterPro" id="IPR008909">
    <property type="entry name" value="DALR_anticod-bd"/>
</dbReference>
<dbReference type="GO" id="GO:0005829">
    <property type="term" value="C:cytosol"/>
    <property type="evidence" value="ECO:0007669"/>
    <property type="project" value="TreeGrafter"/>
</dbReference>
<organism evidence="12 13">
    <name type="scientific">Pyramidobacter porci</name>
    <dbReference type="NCBI Taxonomy" id="2605789"/>
    <lineage>
        <taxon>Bacteria</taxon>
        <taxon>Thermotogati</taxon>
        <taxon>Synergistota</taxon>
        <taxon>Synergistia</taxon>
        <taxon>Synergistales</taxon>
        <taxon>Dethiosulfovibrionaceae</taxon>
        <taxon>Pyramidobacter</taxon>
    </lineage>
</organism>
<dbReference type="PROSITE" id="PS50861">
    <property type="entry name" value="AA_TRNA_LIGASE_II_GLYAB"/>
    <property type="match status" value="1"/>
</dbReference>
<keyword evidence="6 10" id="KW-0067">ATP-binding</keyword>
<comment type="subcellular location">
    <subcellularLocation>
        <location evidence="1 10">Cytoplasm</location>
    </subcellularLocation>
</comment>
<evidence type="ECO:0000256" key="8">
    <source>
        <dbReference type="ARBA" id="ARBA00023146"/>
    </source>
</evidence>